<sequence>MALSAVQILTGLATGAATAVGNEAGRAVSDLVRARLGASEDGRAALDGVSADPADPSAVRGLQEAIREALAADPDFQSRLAVVLAGPPPDVPPAHAVSPQYTGNIIIGGGSKVRNSQISLGPLTITNTRATRASLTGIAGLLVALLALGLYRGVQLLTGDDSSRSAAGASSGPKSPTATPSRSASGTSDDAAPVVRDAAKVQQILPDVASLPRGWAIASGSPTTEQCSSNRVGISKDRQFHYICKTGPVLDLQSGYDPGPGVGYNKVHVEVLAYPSVAAAAEGFVGVEAENADSNEAKQVREVILPSYGDESSAVTMIATVPSIGLQLSQGFAVARCGSIVVRVVISDDNGSTVDLDALNAFTRTVTARAQQALDNTTPTAAVAL</sequence>
<feature type="region of interest" description="Disordered" evidence="1">
    <location>
        <begin position="162"/>
        <end position="193"/>
    </location>
</feature>
<accession>A0ABZ1TND5</accession>
<evidence type="ECO:0000313" key="2">
    <source>
        <dbReference type="EMBL" id="WUQ17329.1"/>
    </source>
</evidence>
<name>A0ABZ1TND5_STRVG</name>
<keyword evidence="3" id="KW-1185">Reference proteome</keyword>
<evidence type="ECO:0000256" key="1">
    <source>
        <dbReference type="SAM" id="MobiDB-lite"/>
    </source>
</evidence>
<proteinExistence type="predicted"/>
<protein>
    <submittedName>
        <fullName evidence="2">Uncharacterized protein</fullName>
    </submittedName>
</protein>
<dbReference type="EMBL" id="CP108090">
    <property type="protein sequence ID" value="WUQ17329.1"/>
    <property type="molecule type" value="Genomic_DNA"/>
</dbReference>
<evidence type="ECO:0000313" key="3">
    <source>
        <dbReference type="Proteomes" id="UP001432039"/>
    </source>
</evidence>
<gene>
    <name evidence="2" type="ORF">OG517_41420</name>
</gene>
<reference evidence="2" key="1">
    <citation type="submission" date="2022-10" db="EMBL/GenBank/DDBJ databases">
        <title>The complete genomes of actinobacterial strains from the NBC collection.</title>
        <authorList>
            <person name="Joergensen T.S."/>
            <person name="Alvarez Arevalo M."/>
            <person name="Sterndorff E.B."/>
            <person name="Faurdal D."/>
            <person name="Vuksanovic O."/>
            <person name="Mourched A.-S."/>
            <person name="Charusanti P."/>
            <person name="Shaw S."/>
            <person name="Blin K."/>
            <person name="Weber T."/>
        </authorList>
    </citation>
    <scope>NUCLEOTIDE SEQUENCE</scope>
    <source>
        <strain evidence="2">NBC_00248</strain>
    </source>
</reference>
<dbReference type="RefSeq" id="WP_328965550.1">
    <property type="nucleotide sequence ID" value="NZ_CP108090.1"/>
</dbReference>
<dbReference type="Proteomes" id="UP001432039">
    <property type="component" value="Chromosome"/>
</dbReference>
<feature type="compositionally biased region" description="Polar residues" evidence="1">
    <location>
        <begin position="173"/>
        <end position="188"/>
    </location>
</feature>
<organism evidence="2 3">
    <name type="scientific">Streptomyces virginiae</name>
    <name type="common">Streptomyces cinnamonensis</name>
    <dbReference type="NCBI Taxonomy" id="1961"/>
    <lineage>
        <taxon>Bacteria</taxon>
        <taxon>Bacillati</taxon>
        <taxon>Actinomycetota</taxon>
        <taxon>Actinomycetes</taxon>
        <taxon>Kitasatosporales</taxon>
        <taxon>Streptomycetaceae</taxon>
        <taxon>Streptomyces</taxon>
    </lineage>
</organism>